<evidence type="ECO:0000313" key="9">
    <source>
        <dbReference type="EMBL" id="KAL2811259.1"/>
    </source>
</evidence>
<keyword evidence="4" id="KW-0238">DNA-binding</keyword>
<keyword evidence="2" id="KW-0479">Metal-binding</keyword>
<keyword evidence="3" id="KW-0805">Transcription regulation</keyword>
<proteinExistence type="predicted"/>
<evidence type="ECO:0000256" key="2">
    <source>
        <dbReference type="ARBA" id="ARBA00022723"/>
    </source>
</evidence>
<evidence type="ECO:0000256" key="1">
    <source>
        <dbReference type="ARBA" id="ARBA00004123"/>
    </source>
</evidence>
<sequence length="652" mass="73622">MPNRSGTRVSKSIACHRCHARKVKCSGGVPCTACRYADKAGECIYPQKSRLVKVREQFIEDLVSENQRLRRLASHPPNEEPSAKEKSPVPPGAPWFVNADALHPPILVAEASDSAFATRFRQAMSDSQHGHLPRVDFPSDEQLLALSDIECPWPTPTRARLLVRAAADSLGRCYHIIRRSSIFDDLEHSNQDSSQIRLLSKSKLWAVFAIGEMYTTRTSALGKGFPGLHYFCKAMNILRIVSERPNVDMIEIQLLLSVYSLFLNRRHAAYSLAGSAVRQAIIMGLHLNIPESQMSDVGEREHRNRIWWTAYTFDRMWATKLGYPSTIQDEEIQVNLPSNPAGLNDSDSLDFPDSAYFVARIKLARLSKQIIHSIYVQKAHESSLSGRVQDAFADLRRWLSELPPQLQLDSRDEGELDPKARSLHLLFNQLAILATRPILLRVLRAHLEAYEQQPSTTPTIPASAITLSETCIRCARHSCSLLVDSWTNNTFMVFDFFYTQYLFSAATIMGISSLLDSKERRSDEEQFEIVTSFLLQLRDNGNYAAAEFYQHIEAATNLMQTTKARLRFNARNTNAPPQDSINTLSINTNDLDRRSPALCDFMTAGMALSEPLLQELLEQPLSDLEFIDSSMYLDEQQVFYWPTLGTESGAVF</sequence>
<dbReference type="EMBL" id="JBFXLT010000060">
    <property type="protein sequence ID" value="KAL2811259.1"/>
    <property type="molecule type" value="Genomic_DNA"/>
</dbReference>
<evidence type="ECO:0000259" key="8">
    <source>
        <dbReference type="PROSITE" id="PS50048"/>
    </source>
</evidence>
<dbReference type="Gene3D" id="4.10.240.10">
    <property type="entry name" value="Zn(2)-C6 fungal-type DNA-binding domain"/>
    <property type="match status" value="1"/>
</dbReference>
<feature type="compositionally biased region" description="Basic and acidic residues" evidence="7">
    <location>
        <begin position="77"/>
        <end position="87"/>
    </location>
</feature>
<dbReference type="SMART" id="SM00066">
    <property type="entry name" value="GAL4"/>
    <property type="match status" value="1"/>
</dbReference>
<keyword evidence="10" id="KW-1185">Reference proteome</keyword>
<evidence type="ECO:0000256" key="3">
    <source>
        <dbReference type="ARBA" id="ARBA00023015"/>
    </source>
</evidence>
<evidence type="ECO:0000256" key="7">
    <source>
        <dbReference type="SAM" id="MobiDB-lite"/>
    </source>
</evidence>
<dbReference type="PROSITE" id="PS50048">
    <property type="entry name" value="ZN2_CY6_FUNGAL_2"/>
    <property type="match status" value="1"/>
</dbReference>
<dbReference type="InterPro" id="IPR051711">
    <property type="entry name" value="Stress_Response_Reg"/>
</dbReference>
<dbReference type="CDD" id="cd12148">
    <property type="entry name" value="fungal_TF_MHR"/>
    <property type="match status" value="1"/>
</dbReference>
<dbReference type="InterPro" id="IPR001138">
    <property type="entry name" value="Zn2Cys6_DnaBD"/>
</dbReference>
<evidence type="ECO:0000256" key="6">
    <source>
        <dbReference type="ARBA" id="ARBA00023242"/>
    </source>
</evidence>
<dbReference type="PROSITE" id="PS00463">
    <property type="entry name" value="ZN2_CY6_FUNGAL_1"/>
    <property type="match status" value="1"/>
</dbReference>
<dbReference type="Pfam" id="PF00172">
    <property type="entry name" value="Zn_clus"/>
    <property type="match status" value="1"/>
</dbReference>
<name>A0ABR4H7K6_9EURO</name>
<feature type="region of interest" description="Disordered" evidence="7">
    <location>
        <begin position="71"/>
        <end position="90"/>
    </location>
</feature>
<keyword evidence="6" id="KW-0539">Nucleus</keyword>
<organism evidence="9 10">
    <name type="scientific">Aspergillus granulosus</name>
    <dbReference type="NCBI Taxonomy" id="176169"/>
    <lineage>
        <taxon>Eukaryota</taxon>
        <taxon>Fungi</taxon>
        <taxon>Dikarya</taxon>
        <taxon>Ascomycota</taxon>
        <taxon>Pezizomycotina</taxon>
        <taxon>Eurotiomycetes</taxon>
        <taxon>Eurotiomycetidae</taxon>
        <taxon>Eurotiales</taxon>
        <taxon>Aspergillaceae</taxon>
        <taxon>Aspergillus</taxon>
        <taxon>Aspergillus subgen. Nidulantes</taxon>
    </lineage>
</organism>
<dbReference type="PANTHER" id="PTHR47540:SF6">
    <property type="entry name" value="ZN(II)2CYS6 TRANSCRIPTION FACTOR (EUROFUNG)"/>
    <property type="match status" value="1"/>
</dbReference>
<dbReference type="InterPro" id="IPR007219">
    <property type="entry name" value="XnlR_reg_dom"/>
</dbReference>
<keyword evidence="5" id="KW-0804">Transcription</keyword>
<dbReference type="SMART" id="SM00906">
    <property type="entry name" value="Fungal_trans"/>
    <property type="match status" value="1"/>
</dbReference>
<dbReference type="SUPFAM" id="SSF57701">
    <property type="entry name" value="Zn2/Cys6 DNA-binding domain"/>
    <property type="match status" value="1"/>
</dbReference>
<protein>
    <submittedName>
        <fullName evidence="9">Fungal-specific transcription factor domain-containing protein</fullName>
    </submittedName>
</protein>
<accession>A0ABR4H7K6</accession>
<evidence type="ECO:0000256" key="5">
    <source>
        <dbReference type="ARBA" id="ARBA00023163"/>
    </source>
</evidence>
<comment type="caution">
    <text evidence="9">The sequence shown here is derived from an EMBL/GenBank/DDBJ whole genome shotgun (WGS) entry which is preliminary data.</text>
</comment>
<dbReference type="Pfam" id="PF04082">
    <property type="entry name" value="Fungal_trans"/>
    <property type="match status" value="1"/>
</dbReference>
<evidence type="ECO:0000256" key="4">
    <source>
        <dbReference type="ARBA" id="ARBA00023125"/>
    </source>
</evidence>
<dbReference type="CDD" id="cd00067">
    <property type="entry name" value="GAL4"/>
    <property type="match status" value="1"/>
</dbReference>
<comment type="subcellular location">
    <subcellularLocation>
        <location evidence="1">Nucleus</location>
    </subcellularLocation>
</comment>
<dbReference type="InterPro" id="IPR036864">
    <property type="entry name" value="Zn2-C6_fun-type_DNA-bd_sf"/>
</dbReference>
<gene>
    <name evidence="9" type="ORF">BJX63DRAFT_399547</name>
</gene>
<feature type="domain" description="Zn(2)-C6 fungal-type" evidence="8">
    <location>
        <begin position="14"/>
        <end position="45"/>
    </location>
</feature>
<dbReference type="Proteomes" id="UP001610334">
    <property type="component" value="Unassembled WGS sequence"/>
</dbReference>
<dbReference type="PANTHER" id="PTHR47540">
    <property type="entry name" value="THIAMINE REPRESSIBLE GENES REGULATORY PROTEIN THI5"/>
    <property type="match status" value="1"/>
</dbReference>
<evidence type="ECO:0000313" key="10">
    <source>
        <dbReference type="Proteomes" id="UP001610334"/>
    </source>
</evidence>
<reference evidence="9 10" key="1">
    <citation type="submission" date="2024-07" db="EMBL/GenBank/DDBJ databases">
        <title>Section-level genome sequencing and comparative genomics of Aspergillus sections Usti and Cavernicolus.</title>
        <authorList>
            <consortium name="Lawrence Berkeley National Laboratory"/>
            <person name="Nybo J.L."/>
            <person name="Vesth T.C."/>
            <person name="Theobald S."/>
            <person name="Frisvad J.C."/>
            <person name="Larsen T.O."/>
            <person name="Kjaerboelling I."/>
            <person name="Rothschild-Mancinelli K."/>
            <person name="Lyhne E.K."/>
            <person name="Kogle M.E."/>
            <person name="Barry K."/>
            <person name="Clum A."/>
            <person name="Na H."/>
            <person name="Ledsgaard L."/>
            <person name="Lin J."/>
            <person name="Lipzen A."/>
            <person name="Kuo A."/>
            <person name="Riley R."/>
            <person name="Mondo S."/>
            <person name="Labutti K."/>
            <person name="Haridas S."/>
            <person name="Pangalinan J."/>
            <person name="Salamov A.A."/>
            <person name="Simmons B.A."/>
            <person name="Magnuson J.K."/>
            <person name="Chen J."/>
            <person name="Drula E."/>
            <person name="Henrissat B."/>
            <person name="Wiebenga A."/>
            <person name="Lubbers R.J."/>
            <person name="Gomes A.C."/>
            <person name="Makela M.R."/>
            <person name="Stajich J."/>
            <person name="Grigoriev I.V."/>
            <person name="Mortensen U.H."/>
            <person name="De Vries R.P."/>
            <person name="Baker S.E."/>
            <person name="Andersen M.R."/>
        </authorList>
    </citation>
    <scope>NUCLEOTIDE SEQUENCE [LARGE SCALE GENOMIC DNA]</scope>
    <source>
        <strain evidence="9 10">CBS 588.65</strain>
    </source>
</reference>